<dbReference type="Proteomes" id="UP001166286">
    <property type="component" value="Unassembled WGS sequence"/>
</dbReference>
<feature type="domain" description="Heterokaryon incompatibility" evidence="1">
    <location>
        <begin position="92"/>
        <end position="239"/>
    </location>
</feature>
<dbReference type="AlphaFoldDB" id="A0AA39UBD0"/>
<dbReference type="PANTHER" id="PTHR33112">
    <property type="entry name" value="DOMAIN PROTEIN, PUTATIVE-RELATED"/>
    <property type="match status" value="1"/>
</dbReference>
<evidence type="ECO:0000259" key="1">
    <source>
        <dbReference type="Pfam" id="PF06985"/>
    </source>
</evidence>
<accession>A0AA39UBD0</accession>
<dbReference type="InterPro" id="IPR010730">
    <property type="entry name" value="HET"/>
</dbReference>
<dbReference type="EMBL" id="JAFEKC020000008">
    <property type="protein sequence ID" value="KAK0513326.1"/>
    <property type="molecule type" value="Genomic_DNA"/>
</dbReference>
<protein>
    <recommendedName>
        <fullName evidence="1">Heterokaryon incompatibility domain-containing protein</fullName>
    </recommendedName>
</protein>
<evidence type="ECO:0000313" key="3">
    <source>
        <dbReference type="Proteomes" id="UP001166286"/>
    </source>
</evidence>
<reference evidence="2" key="1">
    <citation type="submission" date="2023-03" db="EMBL/GenBank/DDBJ databases">
        <title>Complete genome of Cladonia borealis.</title>
        <authorList>
            <person name="Park H."/>
        </authorList>
    </citation>
    <scope>NUCLEOTIDE SEQUENCE</scope>
    <source>
        <strain evidence="2">ANT050790</strain>
    </source>
</reference>
<comment type="caution">
    <text evidence="2">The sequence shown here is derived from an EMBL/GenBank/DDBJ whole genome shotgun (WGS) entry which is preliminary data.</text>
</comment>
<proteinExistence type="predicted"/>
<name>A0AA39UBD0_9LECA</name>
<evidence type="ECO:0000313" key="2">
    <source>
        <dbReference type="EMBL" id="KAK0513326.1"/>
    </source>
</evidence>
<dbReference type="Pfam" id="PF06985">
    <property type="entry name" value="HET"/>
    <property type="match status" value="1"/>
</dbReference>
<organism evidence="2 3">
    <name type="scientific">Cladonia borealis</name>
    <dbReference type="NCBI Taxonomy" id="184061"/>
    <lineage>
        <taxon>Eukaryota</taxon>
        <taxon>Fungi</taxon>
        <taxon>Dikarya</taxon>
        <taxon>Ascomycota</taxon>
        <taxon>Pezizomycotina</taxon>
        <taxon>Lecanoromycetes</taxon>
        <taxon>OSLEUM clade</taxon>
        <taxon>Lecanoromycetidae</taxon>
        <taxon>Lecanorales</taxon>
        <taxon>Lecanorineae</taxon>
        <taxon>Cladoniaceae</taxon>
        <taxon>Cladonia</taxon>
    </lineage>
</organism>
<dbReference type="PANTHER" id="PTHR33112:SF10">
    <property type="entry name" value="TOL"/>
    <property type="match status" value="1"/>
</dbReference>
<sequence>MERQNFSIDYEPIEPSNYISTLNQKIECNTSSESNKTMARWWFQRCGNDHPHCTPVGYPGRKLPKRLLEVGNSSNGLTVKLIETQPLRNINYMTLSHCWGGTLPISLLTANLEISKTDIPFSSLPKTFQDALSVVGWFGIKYLWIDALCIIQDSDDDWAHESSRMRDYYKYSFGTVAATGASNSSEGLFFDRNPAFVSPFRAIISPQGKEQTVEVTAGGSCLEVLGNEPLNRRGWFLQERFLSPRVLHFGRMQMSWECRTKLSCETWPNIVPSNVYIRSSFALISRDDYPKNTRALWCKIVSTYSRMALTRLSDRCVAFAGIAEEFQAITRDEYVAGLWRRDLVEELLWQVDKSQYPKDSPARAQLYLAPSWSWLSLDRAVRRQENFRKRIDIMAVISARVESVTENRFGAIKNGVIGARGLLVPAICTADNGSWGFHSIRSEKIRELNRFLALFIDEGYIEEPDRFLYCLPILDEIYDVHGLLVVPTYKMTAQYRRIGTFAIQKPHAYDLLQLPKALNGGLNGPEFQNLTLV</sequence>
<keyword evidence="3" id="KW-1185">Reference proteome</keyword>
<gene>
    <name evidence="2" type="ORF">JMJ35_004312</name>
</gene>